<gene>
    <name evidence="1" type="ORF">ANCDUO_22609</name>
</gene>
<accession>A0A0C2FQZ0</accession>
<reference evidence="1 2" key="1">
    <citation type="submission" date="2013-12" db="EMBL/GenBank/DDBJ databases">
        <title>Draft genome of the parsitic nematode Ancylostoma duodenale.</title>
        <authorList>
            <person name="Mitreva M."/>
        </authorList>
    </citation>
    <scope>NUCLEOTIDE SEQUENCE [LARGE SCALE GENOMIC DNA]</scope>
    <source>
        <strain evidence="1 2">Zhejiang</strain>
    </source>
</reference>
<keyword evidence="2" id="KW-1185">Reference proteome</keyword>
<evidence type="ECO:0000313" key="1">
    <source>
        <dbReference type="EMBL" id="KIH47331.1"/>
    </source>
</evidence>
<organism evidence="1 2">
    <name type="scientific">Ancylostoma duodenale</name>
    <dbReference type="NCBI Taxonomy" id="51022"/>
    <lineage>
        <taxon>Eukaryota</taxon>
        <taxon>Metazoa</taxon>
        <taxon>Ecdysozoa</taxon>
        <taxon>Nematoda</taxon>
        <taxon>Chromadorea</taxon>
        <taxon>Rhabditida</taxon>
        <taxon>Rhabditina</taxon>
        <taxon>Rhabditomorpha</taxon>
        <taxon>Strongyloidea</taxon>
        <taxon>Ancylostomatidae</taxon>
        <taxon>Ancylostomatinae</taxon>
        <taxon>Ancylostoma</taxon>
    </lineage>
</organism>
<dbReference type="EMBL" id="KN767865">
    <property type="protein sequence ID" value="KIH47331.1"/>
    <property type="molecule type" value="Genomic_DNA"/>
</dbReference>
<protein>
    <submittedName>
        <fullName evidence="1">Uncharacterized protein</fullName>
    </submittedName>
</protein>
<dbReference type="OrthoDB" id="117690at2759"/>
<name>A0A0C2FQZ0_9BILA</name>
<proteinExistence type="predicted"/>
<evidence type="ECO:0000313" key="2">
    <source>
        <dbReference type="Proteomes" id="UP000054047"/>
    </source>
</evidence>
<sequence length="71" mass="8183">MIRHLRSCHVQEYQQVQEARQSTLILKMGLTQPPVVPRPDLHLFHNGFSSRRTTKLRNVSGSRRVGGVDDF</sequence>
<dbReference type="AlphaFoldDB" id="A0A0C2FQZ0"/>
<dbReference type="Proteomes" id="UP000054047">
    <property type="component" value="Unassembled WGS sequence"/>
</dbReference>